<dbReference type="EMBL" id="GG700650">
    <property type="protein sequence ID" value="KFL61130.1"/>
    <property type="molecule type" value="Genomic_DNA"/>
</dbReference>
<feature type="region of interest" description="Disordered" evidence="3">
    <location>
        <begin position="1"/>
        <end position="60"/>
    </location>
</feature>
<evidence type="ECO:0000313" key="6">
    <source>
        <dbReference type="Proteomes" id="UP000008864"/>
    </source>
</evidence>
<dbReference type="InterPro" id="IPR056365">
    <property type="entry name" value="NAD-GDH_2nd"/>
</dbReference>
<dbReference type="SUPFAM" id="SSF51735">
    <property type="entry name" value="NAD(P)-binding Rossmann-fold domains"/>
    <property type="match status" value="1"/>
</dbReference>
<dbReference type="STRING" id="559305.A0A080WLY6"/>
<gene>
    <name evidence="5" type="ORF">TERG_11969</name>
</gene>
<protein>
    <recommendedName>
        <fullName evidence="4">Glutamate/phenylalanine/leucine/valine/L-tryptophan dehydrogenase C-terminal domain-containing protein</fullName>
    </recommendedName>
</protein>
<dbReference type="eggNOG" id="KOG2250">
    <property type="taxonomic scope" value="Eukaryota"/>
</dbReference>
<evidence type="ECO:0000256" key="3">
    <source>
        <dbReference type="SAM" id="MobiDB-lite"/>
    </source>
</evidence>
<evidence type="ECO:0000313" key="5">
    <source>
        <dbReference type="EMBL" id="KFL61130.1"/>
    </source>
</evidence>
<dbReference type="GO" id="GO:0006538">
    <property type="term" value="P:L-glutamate catabolic process"/>
    <property type="evidence" value="ECO:0007669"/>
    <property type="project" value="TreeGrafter"/>
</dbReference>
<reference evidence="6" key="1">
    <citation type="journal article" date="2012" name="MBio">
        <title>Comparative genome analysis of Trichophyton rubrum and related dermatophytes reveals candidate genes involved in infection.</title>
        <authorList>
            <person name="Martinez D.A."/>
            <person name="Oliver B.G."/>
            <person name="Graeser Y."/>
            <person name="Goldberg J.M."/>
            <person name="Li W."/>
            <person name="Martinez-Rossi N.M."/>
            <person name="Monod M."/>
            <person name="Shelest E."/>
            <person name="Barton R.C."/>
            <person name="Birch E."/>
            <person name="Brakhage A.A."/>
            <person name="Chen Z."/>
            <person name="Gurr S.J."/>
            <person name="Heiman D."/>
            <person name="Heitman J."/>
            <person name="Kosti I."/>
            <person name="Rossi A."/>
            <person name="Saif S."/>
            <person name="Samalova M."/>
            <person name="Saunders C.W."/>
            <person name="Shea T."/>
            <person name="Summerbell R.C."/>
            <person name="Xu J."/>
            <person name="Young S."/>
            <person name="Zeng Q."/>
            <person name="Birren B.W."/>
            <person name="Cuomo C.A."/>
            <person name="White T.C."/>
        </authorList>
    </citation>
    <scope>NUCLEOTIDE SEQUENCE [LARGE SCALE GENOMIC DNA]</scope>
    <source>
        <strain evidence="6">ATCC MYA-4607 / CBS 118892</strain>
    </source>
</reference>
<dbReference type="VEuPathDB" id="FungiDB:TERG_11969"/>
<keyword evidence="6" id="KW-1185">Reference proteome</keyword>
<dbReference type="GeneID" id="10378565"/>
<dbReference type="Pfam" id="PF23147">
    <property type="entry name" value="GDH2_N"/>
    <property type="match status" value="1"/>
</dbReference>
<dbReference type="InterPro" id="IPR055480">
    <property type="entry name" value="NAD-GDH_N"/>
</dbReference>
<organism evidence="5 6">
    <name type="scientific">Trichophyton rubrum (strain ATCC MYA-4607 / CBS 118892)</name>
    <name type="common">Athlete's foot fungus</name>
    <dbReference type="NCBI Taxonomy" id="559305"/>
    <lineage>
        <taxon>Eukaryota</taxon>
        <taxon>Fungi</taxon>
        <taxon>Dikarya</taxon>
        <taxon>Ascomycota</taxon>
        <taxon>Pezizomycotina</taxon>
        <taxon>Eurotiomycetes</taxon>
        <taxon>Eurotiomycetidae</taxon>
        <taxon>Onygenales</taxon>
        <taxon>Arthrodermataceae</taxon>
        <taxon>Trichophyton</taxon>
    </lineage>
</organism>
<dbReference type="Pfam" id="PF23152">
    <property type="entry name" value="GDH_2nd"/>
    <property type="match status" value="1"/>
</dbReference>
<dbReference type="InParanoid" id="A0A080WLY6"/>
<keyword evidence="1" id="KW-0560">Oxidoreductase</keyword>
<evidence type="ECO:0000256" key="1">
    <source>
        <dbReference type="ARBA" id="ARBA00023002"/>
    </source>
</evidence>
<dbReference type="InterPro" id="IPR036291">
    <property type="entry name" value="NAD(P)-bd_dom_sf"/>
</dbReference>
<proteinExistence type="predicted"/>
<dbReference type="GO" id="GO:0005739">
    <property type="term" value="C:mitochondrion"/>
    <property type="evidence" value="ECO:0007669"/>
    <property type="project" value="TreeGrafter"/>
</dbReference>
<dbReference type="SMART" id="SM00839">
    <property type="entry name" value="ELFV_dehydrog"/>
    <property type="match status" value="1"/>
</dbReference>
<sequence>MSDSPQNGGLPSHPKPAADSGAGTPTGFQRPLNKQLDSVVRTPGRQPSPQPTHLGIPGGTHRVLAEQGPGYVAAKFEGKEAQMVAVSEQLENNGFIPYEFVASETNWFYNLLGIDDMYFQTETVEVIASHILSLYAAKVAAYARDDKRLEIRLDKEAEDHAVYIDTSRPGVTTTDGPRYEQRIDEKYINGATATDSFRVETFRSSSPLPDNSEQQLRCYFVYKCQFANPNPDPEETNIEIVGDKLFLQKATENTKAIYQELLINAVARSGPVIKMFEIEGSREKRLVIAYRQGSAMGFFSALSDLILDLLLPPASPGIKDPIVDLHGQDEILFMGPDENSAPLVNWATEHARKRGAPWWKSFFTGKSPKLGGIPHDRFAMTTLSVRENVEGIYRKMGIDQTKVRMFQTGGPDGDLGSNGILLGKEQYVAIVDGSGVLADPNGLDREELTRLARSRKMICEYDVSKLSKDGYRVLCDDSNVTLPSGEVVNNGTAFRNTYHLRPGNYDIFVPCGGRPESINLNNVSSLIVDGKSVVPFIVEGANLFVTQDSKIRLEKAGCVIYKDASSNKGGVTPPPLKSLLLSPSMTPASQNICVSPRMELHHHSTTPTSARSRRPLSAMLAWSSKLSGGRMSAPAFPAVCSVTLSV</sequence>
<dbReference type="AlphaFoldDB" id="A0A080WLY6"/>
<accession>A0A080WLY6</accession>
<dbReference type="HOGENOM" id="CLU_424006_0_0_1"/>
<dbReference type="Gene3D" id="3.40.50.720">
    <property type="entry name" value="NAD(P)-binding Rossmann-like Domain"/>
    <property type="match status" value="1"/>
</dbReference>
<dbReference type="RefSeq" id="XP_047605883.1">
    <property type="nucleotide sequence ID" value="XM_047751001.1"/>
</dbReference>
<dbReference type="Pfam" id="PF00208">
    <property type="entry name" value="ELFV_dehydrog"/>
    <property type="match status" value="1"/>
</dbReference>
<evidence type="ECO:0000259" key="4">
    <source>
        <dbReference type="SMART" id="SM00839"/>
    </source>
</evidence>
<dbReference type="OrthoDB" id="184415at2759"/>
<keyword evidence="2" id="KW-0520">NAD</keyword>
<dbReference type="PANTHER" id="PTHR11606:SF24">
    <property type="entry name" value="NAD-SPECIFIC GLUTAMATE DEHYDROGENASE"/>
    <property type="match status" value="1"/>
</dbReference>
<dbReference type="PANTHER" id="PTHR11606">
    <property type="entry name" value="GLUTAMATE DEHYDROGENASE"/>
    <property type="match status" value="1"/>
</dbReference>
<name>A0A080WLY6_TRIRC</name>
<dbReference type="GO" id="GO:0004352">
    <property type="term" value="F:glutamate dehydrogenase (NAD+) activity"/>
    <property type="evidence" value="ECO:0007669"/>
    <property type="project" value="TreeGrafter"/>
</dbReference>
<dbReference type="Proteomes" id="UP000008864">
    <property type="component" value="Unassembled WGS sequence"/>
</dbReference>
<feature type="domain" description="Glutamate/phenylalanine/leucine/valine/L-tryptophan dehydrogenase C-terminal" evidence="4">
    <location>
        <begin position="372"/>
        <end position="628"/>
    </location>
</feature>
<dbReference type="InterPro" id="IPR006096">
    <property type="entry name" value="Glu/Leu/Phe/Val/Trp_DH_C"/>
</dbReference>
<evidence type="ECO:0000256" key="2">
    <source>
        <dbReference type="ARBA" id="ARBA00023027"/>
    </source>
</evidence>